<protein>
    <submittedName>
        <fullName evidence="11">Histone deacetylase complex, SIN3 component</fullName>
    </submittedName>
    <submittedName>
        <fullName evidence="10">Paired amphipathic helix</fullName>
    </submittedName>
</protein>
<evidence type="ECO:0000256" key="2">
    <source>
        <dbReference type="ARBA" id="ARBA00022491"/>
    </source>
</evidence>
<dbReference type="InterPro" id="IPR036600">
    <property type="entry name" value="PAH_sf"/>
</dbReference>
<keyword evidence="5" id="KW-0804">Transcription</keyword>
<dbReference type="Pfam" id="PF16879">
    <property type="entry name" value="Sin3a_C"/>
    <property type="match status" value="1"/>
</dbReference>
<evidence type="ECO:0000256" key="5">
    <source>
        <dbReference type="ARBA" id="ARBA00023163"/>
    </source>
</evidence>
<sequence>MKRGRDDAHAGGAVAKRPGTGTKDQSEQARKQEALTYLKELKERLRDKKHTYDEFLEIMKEFKAQRLDTEGVIKRVKTIFAGHVDLILGFNQFLPRGHEIRREDMEREAEEARARAQGGGKPQVEFVHAISYVNKIKSRFANDERVYKNFLEILNMYRKNLKTISQVYDEVAQLFHAHPDLLEEFTYFLPDSTQPAAGKKGRGARGAIRGRRGAPPETPEEAEARRAAAALAKELAFFEKAKARLRNRDAYNEFIKILNIFNLGIISKMEMSTLAFDILGKFPELQSGFSDFVARCEALDFDPSMAKKPPEKLSPKDLQLMKVVQEREKFVSKPISELDLSSCERCGPSYRLLPKNFPPAPASTRSQLCKDVLNDNWVAVTSGSEDYSFKAMRKNQYEEALFRCEDDRFEIDMVLETTRSCIDRLQQYEEELKAMPEEARENAVMPEGYLGAVSMRAIVRIYGERGDEMGYLVKTAPQATIPVVLKRLNQKMEEWRQLKSEMLPIWDDVYLKNYAKSLDHQSFYFKQMDKKSLSAKGMSQEIKEINDKKKSSDDVIGKGMPPIDESPDLTIDYSDARVHDDVYAVIKFSTNEMLSVDQGERVLQLYRNFVESFFNVNRTHADDFKDNAAESAANFVRGTEEEDVKKAQENKANASDDEEEDEDDKMRVSSARKAPKTEPKVEEEAPTTRREEEEDDTEEKEFSQCKPVSGITDDAEVTANSTALKSMKRSIFYANDVIYHMFRLHSHLYERMWTARESAAAMAKASKPARKQADIHGEFLKLLFHLLNGTTESGKFEDDCRTLLGSKSYLLFTLDKLIYKVIKQVQLVIQEEPSSKLLHLHDYELARDAAFNEGIYRANACVLLQEDPCYRLASSNDGKKLFIRLVEVGPERPDLPTGTMDARFASHLQTFLTTPAGDDIPEEAELEDEDERTGVYLGRSKERAGFTDLNSALENTTVSNSLECKVSCSTSKVSYVLDTEDVLHRAKKKSKTNGKAPNKRKSLQEKNEKTRLAKFHEWVKAKATDGEAEPMETDVKS</sequence>
<dbReference type="AlphaFoldDB" id="A0A090M453"/>
<evidence type="ECO:0000259" key="9">
    <source>
        <dbReference type="SMART" id="SM00761"/>
    </source>
</evidence>
<dbReference type="PANTHER" id="PTHR12346">
    <property type="entry name" value="SIN3B-RELATED"/>
    <property type="match status" value="1"/>
</dbReference>
<name>A0A090M453_OSTTA</name>
<feature type="compositionally biased region" description="Basic residues" evidence="8">
    <location>
        <begin position="199"/>
        <end position="212"/>
    </location>
</feature>
<dbReference type="InterPro" id="IPR013194">
    <property type="entry name" value="HDAC_interact_dom"/>
</dbReference>
<dbReference type="EMBL" id="KZ155838">
    <property type="protein sequence ID" value="OUS42568.1"/>
    <property type="molecule type" value="Genomic_DNA"/>
</dbReference>
<reference evidence="10" key="2">
    <citation type="journal article" date="2014" name="BMC Genomics">
        <title>An improved genome of the model marine alga Ostreococcus tauri unfolds by assessing Illumina de novo assemblies.</title>
        <authorList>
            <person name="Blanc-Mathieu R."/>
            <person name="Verhelst B."/>
            <person name="Derelle E."/>
            <person name="Rombauts S."/>
            <person name="Bouget F.Y."/>
            <person name="Carre I."/>
            <person name="Chateau A."/>
            <person name="Eyre-Walker A."/>
            <person name="Grimsley N."/>
            <person name="Moreau H."/>
            <person name="Piegu B."/>
            <person name="Rivals E."/>
            <person name="Schackwitz W."/>
            <person name="Van de Peer Y."/>
            <person name="Piganeau G."/>
        </authorList>
    </citation>
    <scope>NUCLEOTIDE SEQUENCE</scope>
    <source>
        <strain evidence="10">RCC4221</strain>
    </source>
</reference>
<dbReference type="Proteomes" id="UP000009170">
    <property type="component" value="Unassembled WGS sequence"/>
</dbReference>
<feature type="compositionally biased region" description="Basic residues" evidence="8">
    <location>
        <begin position="986"/>
        <end position="1001"/>
    </location>
</feature>
<keyword evidence="4" id="KW-0805">Transcription regulation</keyword>
<dbReference type="Pfam" id="PF08295">
    <property type="entry name" value="Sin3_corepress"/>
    <property type="match status" value="1"/>
</dbReference>
<organism evidence="10 12">
    <name type="scientific">Ostreococcus tauri</name>
    <name type="common">Marine green alga</name>
    <dbReference type="NCBI Taxonomy" id="70448"/>
    <lineage>
        <taxon>Eukaryota</taxon>
        <taxon>Viridiplantae</taxon>
        <taxon>Chlorophyta</taxon>
        <taxon>Mamiellophyceae</taxon>
        <taxon>Mamiellales</taxon>
        <taxon>Bathycoccaceae</taxon>
        <taxon>Ostreococcus</taxon>
    </lineage>
</organism>
<evidence type="ECO:0000256" key="3">
    <source>
        <dbReference type="ARBA" id="ARBA00022737"/>
    </source>
</evidence>
<dbReference type="InterPro" id="IPR031693">
    <property type="entry name" value="Sin3_C"/>
</dbReference>
<dbReference type="InterPro" id="IPR039774">
    <property type="entry name" value="Sin3-like"/>
</dbReference>
<feature type="compositionally biased region" description="Basic and acidic residues" evidence="8">
    <location>
        <begin position="675"/>
        <end position="691"/>
    </location>
</feature>
<accession>A0A090M453</accession>
<dbReference type="FunFam" id="1.20.1160.11:FF:000001">
    <property type="entry name" value="Paired amphipathic helix protein Sin3"/>
    <property type="match status" value="1"/>
</dbReference>
<evidence type="ECO:0000256" key="8">
    <source>
        <dbReference type="SAM" id="MobiDB-lite"/>
    </source>
</evidence>
<dbReference type="Proteomes" id="UP000195557">
    <property type="component" value="Unassembled WGS sequence"/>
</dbReference>
<evidence type="ECO:0000256" key="7">
    <source>
        <dbReference type="PROSITE-ProRule" id="PRU00810"/>
    </source>
</evidence>
<accession>A0A1Y5HZ89</accession>
<comment type="subcellular location">
    <subcellularLocation>
        <location evidence="1 7">Nucleus</location>
    </subcellularLocation>
</comment>
<evidence type="ECO:0000256" key="4">
    <source>
        <dbReference type="ARBA" id="ARBA00023015"/>
    </source>
</evidence>
<dbReference type="OrthoDB" id="10265969at2759"/>
<dbReference type="EMBL" id="CAID01000001">
    <property type="protein sequence ID" value="CEF96744.1"/>
    <property type="molecule type" value="Genomic_DNA"/>
</dbReference>
<dbReference type="GO" id="GO:0000785">
    <property type="term" value="C:chromatin"/>
    <property type="evidence" value="ECO:0007669"/>
    <property type="project" value="TreeGrafter"/>
</dbReference>
<keyword evidence="12" id="KW-1185">Reference proteome</keyword>
<feature type="region of interest" description="Disordered" evidence="8">
    <location>
        <begin position="1"/>
        <end position="31"/>
    </location>
</feature>
<evidence type="ECO:0000313" key="12">
    <source>
        <dbReference type="Proteomes" id="UP000009170"/>
    </source>
</evidence>
<dbReference type="Gene3D" id="1.20.1160.11">
    <property type="entry name" value="Paired amphipathic helix"/>
    <property type="match status" value="3"/>
</dbReference>
<accession>A0A454XRF8</accession>
<dbReference type="InterPro" id="IPR003822">
    <property type="entry name" value="PAH"/>
</dbReference>
<dbReference type="FunFam" id="1.20.1160.11:FF:000003">
    <property type="entry name" value="Paired amphipathic helix SIN3-like protein"/>
    <property type="match status" value="1"/>
</dbReference>
<feature type="region of interest" description="Disordered" evidence="8">
    <location>
        <begin position="986"/>
        <end position="1010"/>
    </location>
</feature>
<reference evidence="11" key="3">
    <citation type="submission" date="2017-04" db="EMBL/GenBank/DDBJ databases">
        <title>Population genomics of picophytoplankton unveils novel chromosome hypervariability.</title>
        <authorList>
            <consortium name="DOE Joint Genome Institute"/>
            <person name="Blanc-Mathieu R."/>
            <person name="Krasovec M."/>
            <person name="Hebrard M."/>
            <person name="Yau S."/>
            <person name="Desgranges E."/>
            <person name="Martin J."/>
            <person name="Schackwitz W."/>
            <person name="Kuo A."/>
            <person name="Salin G."/>
            <person name="Donnadieu C."/>
            <person name="Desdevises Y."/>
            <person name="Sanchez-Ferandin S."/>
            <person name="Moreau H."/>
            <person name="Rivals E."/>
            <person name="Grigoriev I.V."/>
            <person name="Grimsley N."/>
            <person name="Eyre-Walker A."/>
            <person name="Piganeau G."/>
        </authorList>
    </citation>
    <scope>NUCLEOTIDE SEQUENCE [LARGE SCALE GENOMIC DNA]</scope>
    <source>
        <strain evidence="11">RCC 1115</strain>
    </source>
</reference>
<keyword evidence="6 7" id="KW-0539">Nucleus</keyword>
<feature type="region of interest" description="Disordered" evidence="8">
    <location>
        <begin position="636"/>
        <end position="713"/>
    </location>
</feature>
<reference evidence="10 12" key="1">
    <citation type="journal article" date="2006" name="Proc. Natl. Acad. Sci. U.S.A.">
        <title>Genome analysis of the smallest free-living eukaryote Ostreococcus tauri unveils many unique features.</title>
        <authorList>
            <person name="Derelle E."/>
            <person name="Ferraz C."/>
            <person name="Rombauts S."/>
            <person name="Rouze P."/>
            <person name="Worden A.Z."/>
            <person name="Robbens S."/>
            <person name="Partensky F."/>
            <person name="Degroeve S."/>
            <person name="Echeynie S."/>
            <person name="Cooke R."/>
            <person name="Saeys Y."/>
            <person name="Wuyts J."/>
            <person name="Jabbari K."/>
            <person name="Bowler C."/>
            <person name="Panaud O."/>
            <person name="Piegu B."/>
            <person name="Ball S.G."/>
            <person name="Ral J.-P."/>
            <person name="Bouget F.-Y."/>
            <person name="Piganeau G."/>
            <person name="De Baets B."/>
            <person name="Picard A."/>
            <person name="Delseny M."/>
            <person name="Demaille J."/>
            <person name="Van de Peer Y."/>
            <person name="Moreau H."/>
        </authorList>
    </citation>
    <scope>NUCLEOTIDE SEQUENCE [LARGE SCALE GENOMIC DNA]</scope>
    <source>
        <strain evidence="10 12">OTTH0595</strain>
    </source>
</reference>
<dbReference type="GO" id="GO:0000118">
    <property type="term" value="C:histone deacetylase complex"/>
    <property type="evidence" value="ECO:0007669"/>
    <property type="project" value="TreeGrafter"/>
</dbReference>
<dbReference type="PROSITE" id="PS51477">
    <property type="entry name" value="PAH"/>
    <property type="match status" value="3"/>
</dbReference>
<evidence type="ECO:0000313" key="11">
    <source>
        <dbReference type="EMBL" id="OUS42568.1"/>
    </source>
</evidence>
<feature type="domain" description="Histone deacetylase interacting" evidence="9">
    <location>
        <begin position="342"/>
        <end position="442"/>
    </location>
</feature>
<dbReference type="FunCoup" id="A0A090M453">
    <property type="interactions" value="1766"/>
</dbReference>
<proteinExistence type="predicted"/>
<dbReference type="STRING" id="70448.A0A090M453"/>
<dbReference type="Pfam" id="PF02671">
    <property type="entry name" value="PAH"/>
    <property type="match status" value="3"/>
</dbReference>
<dbReference type="SMART" id="SM00761">
    <property type="entry name" value="HDAC_interact"/>
    <property type="match status" value="1"/>
</dbReference>
<keyword evidence="2" id="KW-0678">Repressor</keyword>
<keyword evidence="3" id="KW-0677">Repeat</keyword>
<feature type="region of interest" description="Disordered" evidence="8">
    <location>
        <begin position="196"/>
        <end position="222"/>
    </location>
</feature>
<dbReference type="SUPFAM" id="SSF47762">
    <property type="entry name" value="PAH2 domain"/>
    <property type="match status" value="3"/>
</dbReference>
<dbReference type="GO" id="GO:0003714">
    <property type="term" value="F:transcription corepressor activity"/>
    <property type="evidence" value="ECO:0007669"/>
    <property type="project" value="InterPro"/>
</dbReference>
<evidence type="ECO:0000256" key="6">
    <source>
        <dbReference type="ARBA" id="ARBA00023242"/>
    </source>
</evidence>
<evidence type="ECO:0000256" key="1">
    <source>
        <dbReference type="ARBA" id="ARBA00004123"/>
    </source>
</evidence>
<dbReference type="FunFam" id="1.20.1160.11:FF:000002">
    <property type="entry name" value="Paired amphipathic helix protein SIN3"/>
    <property type="match status" value="1"/>
</dbReference>
<gene>
    <name evidence="11" type="ORF">BE221DRAFT_61874</name>
    <name evidence="10" type="ORF">OT_ostta01g03970</name>
</gene>
<dbReference type="PANTHER" id="PTHR12346:SF0">
    <property type="entry name" value="SIN3A, ISOFORM G"/>
    <property type="match status" value="1"/>
</dbReference>
<evidence type="ECO:0000313" key="10">
    <source>
        <dbReference type="EMBL" id="CEF96744.1"/>
    </source>
</evidence>
<dbReference type="InParanoid" id="A0A090M453"/>
<dbReference type="GO" id="GO:0000122">
    <property type="term" value="P:negative regulation of transcription by RNA polymerase II"/>
    <property type="evidence" value="ECO:0007669"/>
    <property type="project" value="TreeGrafter"/>
</dbReference>